<accession>A0A1I3NEL4</accession>
<proteinExistence type="predicted"/>
<evidence type="ECO:0000313" key="4">
    <source>
        <dbReference type="Proteomes" id="UP000182737"/>
    </source>
</evidence>
<name>A0A1I3NEL4_9SPIR</name>
<reference evidence="4" key="1">
    <citation type="submission" date="2016-10" db="EMBL/GenBank/DDBJ databases">
        <authorList>
            <person name="Varghese N."/>
            <person name="Submissions S."/>
        </authorList>
    </citation>
    <scope>NUCLEOTIDE SEQUENCE [LARGE SCALE GENOMIC DNA]</scope>
    <source>
        <strain evidence="4">XBD1002</strain>
    </source>
</reference>
<organism evidence="3 4">
    <name type="scientific">Treponema bryantii</name>
    <dbReference type="NCBI Taxonomy" id="163"/>
    <lineage>
        <taxon>Bacteria</taxon>
        <taxon>Pseudomonadati</taxon>
        <taxon>Spirochaetota</taxon>
        <taxon>Spirochaetia</taxon>
        <taxon>Spirochaetales</taxon>
        <taxon>Treponemataceae</taxon>
        <taxon>Treponema</taxon>
    </lineage>
</organism>
<dbReference type="PANTHER" id="PTHR37835">
    <property type="entry name" value="ALPHA-CLOSTRIPAIN"/>
    <property type="match status" value="1"/>
</dbReference>
<evidence type="ECO:0000256" key="1">
    <source>
        <dbReference type="SAM" id="SignalP"/>
    </source>
</evidence>
<feature type="signal peptide" evidence="1">
    <location>
        <begin position="1"/>
        <end position="24"/>
    </location>
</feature>
<dbReference type="InterPro" id="IPR005077">
    <property type="entry name" value="Peptidase_C11"/>
</dbReference>
<dbReference type="PROSITE" id="PS51257">
    <property type="entry name" value="PROKAR_LIPOPROTEIN"/>
    <property type="match status" value="1"/>
</dbReference>
<gene>
    <name evidence="3" type="ORF">SAMN04487775_1143</name>
</gene>
<protein>
    <recommendedName>
        <fullName evidence="2">Fibronectin type-III domain-containing protein</fullName>
    </recommendedName>
</protein>
<dbReference type="PROSITE" id="PS50853">
    <property type="entry name" value="FN3"/>
    <property type="match status" value="1"/>
</dbReference>
<dbReference type="RefSeq" id="WP_074933699.1">
    <property type="nucleotide sequence ID" value="NZ_FORI01000014.1"/>
</dbReference>
<keyword evidence="1" id="KW-0732">Signal</keyword>
<dbReference type="Pfam" id="PF03415">
    <property type="entry name" value="Peptidase_C11"/>
    <property type="match status" value="1"/>
</dbReference>
<dbReference type="InterPro" id="IPR036116">
    <property type="entry name" value="FN3_sf"/>
</dbReference>
<sequence>MKNFKSLWIAGFLLSALFFISCTASVSPQAPSLPETPTETEKEVTVTFFITNNEKKTVTLKAGSNIPASKIPTDRDFPLYNYLMYWSESKESLEKVKEFDLTSKITEDKTLYAIFTPKLEYESIQNISSIDIEIKLYSTYVYPLEDGTYVGLKFQHSTDDTNYTDIDLKAPYETEDKNGYRYLKFYLNFDLPEGNNYFKVSNGYQSHTKSIDYVRPENLRTVTFDDNGTILKKIELKVGENIPPSKIPQTSYKSWNDFLHWSAYKISKQLATAFDFNSPITKNTTLYAIYAPRICSISAITKDYIEIQLYDTNVFPLDDGSYAGIIITYALDNGYYDELRLNPPSYEDRGSYRYLKYYFNETLGIGTHHFRVSNDRDITITKDLIIAAPAPVTNLSAMPEDCQATISFTTAENWTSYTVKVYDGSSEITSRPVRTGSNPDTVTLEIYGLKNGTEYTVKVLTDETDKYAEYTVSPAITKKETDWLVAMYMDGDNNLHEPIWLDLNEVEYGLYSIRNSDGTPKTIYDEVTAVALWDGAVSWDGVDGDGKDTIVKPKYGTTGSCLFELGTDTSTATANNTSGGNKLSSNTKNLSYTAPWIVGEDSTITYSTPTSCGEVNMGDKETLINFLNWVNAHYTARKGIILQFSDHGGGPRSVRYINTANGTSIKLGDTSGRRALCWDESSSSNFLKTKDVSEALKAARFGRDNQLSIILMDVCLGSSLEEAYQFKDYAKYLAASPNTIPGTGLDYIKLMKSFKTADDLETITKTILEDYQSQYHSFNINLWNNYAQSAFGKSYALLTDSQKEVLEWAGELGQTTFTITDLSKIDDVKSAINNLCDILLSEEGKDKEIYVDSEGVFSQVITENKKNYVKYLGDHFVNVVNVLNGKKGYYINDSIYYPGSFTWLYDIGYIADSIRGCSAASLSGSANVNAWSELNTAANALSEKLGQAIKYSWRDSGLNPSLYNYDFYYSIDGEYRYNHHYGLTICGANLASDGDKAINGSAPDFYKTDLAFGKDSRWGDLLDYWFEE</sequence>
<evidence type="ECO:0000259" key="2">
    <source>
        <dbReference type="PROSITE" id="PS50853"/>
    </source>
</evidence>
<dbReference type="OrthoDB" id="358082at2"/>
<dbReference type="SUPFAM" id="SSF49265">
    <property type="entry name" value="Fibronectin type III"/>
    <property type="match status" value="1"/>
</dbReference>
<dbReference type="InterPro" id="IPR013378">
    <property type="entry name" value="InlB-like_B-rpt"/>
</dbReference>
<dbReference type="AlphaFoldDB" id="A0A1I3NEL4"/>
<dbReference type="InterPro" id="IPR003961">
    <property type="entry name" value="FN3_dom"/>
</dbReference>
<keyword evidence="4" id="KW-1185">Reference proteome</keyword>
<evidence type="ECO:0000313" key="3">
    <source>
        <dbReference type="EMBL" id="SFJ07370.1"/>
    </source>
</evidence>
<dbReference type="EMBL" id="FORI01000014">
    <property type="protein sequence ID" value="SFJ07370.1"/>
    <property type="molecule type" value="Genomic_DNA"/>
</dbReference>
<dbReference type="Gene3D" id="3.40.50.11970">
    <property type="match status" value="1"/>
</dbReference>
<dbReference type="Proteomes" id="UP000182737">
    <property type="component" value="Unassembled WGS sequence"/>
</dbReference>
<feature type="chain" id="PRO_5010191166" description="Fibronectin type-III domain-containing protein" evidence="1">
    <location>
        <begin position="25"/>
        <end position="1028"/>
    </location>
</feature>
<dbReference type="Pfam" id="PF09479">
    <property type="entry name" value="Flg_new"/>
    <property type="match status" value="1"/>
</dbReference>
<feature type="domain" description="Fibronectin type-III" evidence="2">
    <location>
        <begin position="388"/>
        <end position="481"/>
    </location>
</feature>
<dbReference type="PANTHER" id="PTHR37835:SF1">
    <property type="entry name" value="ALPHA-CLOSTRIPAIN"/>
    <property type="match status" value="1"/>
</dbReference>